<evidence type="ECO:0000313" key="3">
    <source>
        <dbReference type="Proteomes" id="UP000236723"/>
    </source>
</evidence>
<evidence type="ECO:0000259" key="1">
    <source>
        <dbReference type="SMART" id="SM00382"/>
    </source>
</evidence>
<evidence type="ECO:0000313" key="2">
    <source>
        <dbReference type="EMBL" id="SEG44001.1"/>
    </source>
</evidence>
<sequence>MSRGRARSSRLAVRYFDDRILLTDQAAWAYFRLPTVSYEFTTGEEREALATNITIALAGIRMQDAEVHLRIAHRLYPAAEWARSLDHTSDGGPGWHDYLEEMYAHVWGQEFWTKEVYLGVRLGPRGVGAQLSGGVLAQLLGFYKRSEQALGIEDDAIDSKEIARWTEQAERIGRALGGSALYARHATSVEVAWLFQHAVTASLLDPPPSAVPRRTWGAGEIEALVEGAIHNGRSYLRMEQPGTNGSGGAVSASFVAYLSFARFPDLMPFPDGEPWLHYADALPFPVEISSRMKLIPPAKASKDVSRKLAHARDMDQHIREAGAEAPLALAEQIDAARMLEHGITKERLPFVYGWHRLIVTAPTEDLLAQRVDAVVEHYRDIGIDVVNSTGDQFSLFMESLPGDRIRLGAYAQRQPLRTIAGGMPTATVDLGDRRDETGGGWVGPYIGQTLGRARSIVHFDPLVAAARNRPTAVAITGEPGGGKTTLALLLIYQMALRGVTIAAIDPKGDAESLVELLRARGRKARILPLGSAAPGLLDPFSFGDDLAAKKTMATETLRLLLPRMSEERESAMIQAVGAVANGERPSLGRVVDYLEGSQDPASKNLGAVLRSMSEMRLARLCFDPSGGEQIDTAGWTTVFTLGGLTLPDVAISREDYSYEQRLSVALMYLVSQFARRLMHGLDRRLPKAIFLDEAWAITSTPEGAKLVPEVSRMGRSRNTALILVSQNAEDLLNEQVTNCLSSVFSFRSSERHEVGNVMSLLGVESSEEHKAVLRNLGNGECVFRDLDGRAGRIGVDLVSEELLAWLDTNPTRVRPESPLKI</sequence>
<dbReference type="InterPro" id="IPR051162">
    <property type="entry name" value="T4SS_component"/>
</dbReference>
<dbReference type="InterPro" id="IPR003593">
    <property type="entry name" value="AAA+_ATPase"/>
</dbReference>
<dbReference type="InterPro" id="IPR027417">
    <property type="entry name" value="P-loop_NTPase"/>
</dbReference>
<dbReference type="PIRSF" id="PIRSF015040">
    <property type="entry name" value="ATPase_SAG2001_prd"/>
    <property type="match status" value="1"/>
</dbReference>
<dbReference type="SMART" id="SM00382">
    <property type="entry name" value="AAA"/>
    <property type="match status" value="1"/>
</dbReference>
<accession>A0A1H6A6B8</accession>
<dbReference type="Gene3D" id="3.40.50.300">
    <property type="entry name" value="P-loop containing nucleotide triphosphate hydrolases"/>
    <property type="match status" value="2"/>
</dbReference>
<dbReference type="Pfam" id="PF12846">
    <property type="entry name" value="AAA_10"/>
    <property type="match status" value="1"/>
</dbReference>
<dbReference type="OrthoDB" id="3885223at2"/>
<dbReference type="EMBL" id="FNVO01000005">
    <property type="protein sequence ID" value="SEG44001.1"/>
    <property type="molecule type" value="Genomic_DNA"/>
</dbReference>
<protein>
    <submittedName>
        <fullName evidence="2">AAA-like domain-containing protein</fullName>
    </submittedName>
</protein>
<reference evidence="3" key="1">
    <citation type="submission" date="2016-10" db="EMBL/GenBank/DDBJ databases">
        <authorList>
            <person name="Varghese N."/>
            <person name="Submissions S."/>
        </authorList>
    </citation>
    <scope>NUCLEOTIDE SEQUENCE [LARGE SCALE GENOMIC DNA]</scope>
    <source>
        <strain evidence="3">DSM 43163</strain>
    </source>
</reference>
<dbReference type="SUPFAM" id="SSF52540">
    <property type="entry name" value="P-loop containing nucleoside triphosphate hydrolases"/>
    <property type="match status" value="1"/>
</dbReference>
<dbReference type="Proteomes" id="UP000236723">
    <property type="component" value="Unassembled WGS sequence"/>
</dbReference>
<dbReference type="RefSeq" id="WP_103938518.1">
    <property type="nucleotide sequence ID" value="NZ_FNVO01000005.1"/>
</dbReference>
<dbReference type="PANTHER" id="PTHR30121:SF6">
    <property type="entry name" value="SLR6007 PROTEIN"/>
    <property type="match status" value="1"/>
</dbReference>
<dbReference type="AlphaFoldDB" id="A0A1H6A6B8"/>
<keyword evidence="3" id="KW-1185">Reference proteome</keyword>
<dbReference type="PANTHER" id="PTHR30121">
    <property type="entry name" value="UNCHARACTERIZED PROTEIN YJGR-RELATED"/>
    <property type="match status" value="1"/>
</dbReference>
<feature type="domain" description="AAA+ ATPase" evidence="1">
    <location>
        <begin position="469"/>
        <end position="750"/>
    </location>
</feature>
<proteinExistence type="predicted"/>
<dbReference type="InterPro" id="IPR016628">
    <property type="entry name" value="ATPase_SAG2001_prd"/>
</dbReference>
<name>A0A1H6A6B8_9ACTN</name>
<organism evidence="2 3">
    <name type="scientific">Thermomonospora echinospora</name>
    <dbReference type="NCBI Taxonomy" id="1992"/>
    <lineage>
        <taxon>Bacteria</taxon>
        <taxon>Bacillati</taxon>
        <taxon>Actinomycetota</taxon>
        <taxon>Actinomycetes</taxon>
        <taxon>Streptosporangiales</taxon>
        <taxon>Thermomonosporaceae</taxon>
        <taxon>Thermomonospora</taxon>
    </lineage>
</organism>
<gene>
    <name evidence="2" type="ORF">SAMN04489712_105227</name>
</gene>